<organism evidence="1 2">
    <name type="scientific">Gigaspora margarita</name>
    <dbReference type="NCBI Taxonomy" id="4874"/>
    <lineage>
        <taxon>Eukaryota</taxon>
        <taxon>Fungi</taxon>
        <taxon>Fungi incertae sedis</taxon>
        <taxon>Mucoromycota</taxon>
        <taxon>Glomeromycotina</taxon>
        <taxon>Glomeromycetes</taxon>
        <taxon>Diversisporales</taxon>
        <taxon>Gigasporaceae</taxon>
        <taxon>Gigaspora</taxon>
    </lineage>
</organism>
<evidence type="ECO:0000313" key="1">
    <source>
        <dbReference type="EMBL" id="KAF0405443.1"/>
    </source>
</evidence>
<dbReference type="Proteomes" id="UP000439903">
    <property type="component" value="Unassembled WGS sequence"/>
</dbReference>
<dbReference type="AlphaFoldDB" id="A0A8H3X3J5"/>
<protein>
    <submittedName>
        <fullName evidence="1">Gephyrin: PROVISIONAL</fullName>
    </submittedName>
</protein>
<dbReference type="OrthoDB" id="2421874at2759"/>
<name>A0A8H3X3J5_GIGMA</name>
<reference evidence="1 2" key="1">
    <citation type="journal article" date="2019" name="Environ. Microbiol.">
        <title>At the nexus of three kingdoms: the genome of the mycorrhizal fungus Gigaspora margarita provides insights into plant, endobacterial and fungal interactions.</title>
        <authorList>
            <person name="Venice F."/>
            <person name="Ghignone S."/>
            <person name="Salvioli di Fossalunga A."/>
            <person name="Amselem J."/>
            <person name="Novero M."/>
            <person name="Xianan X."/>
            <person name="Sedzielewska Toro K."/>
            <person name="Morin E."/>
            <person name="Lipzen A."/>
            <person name="Grigoriev I.V."/>
            <person name="Henrissat B."/>
            <person name="Martin F.M."/>
            <person name="Bonfante P."/>
        </authorList>
    </citation>
    <scope>NUCLEOTIDE SEQUENCE [LARGE SCALE GENOMIC DNA]</scope>
    <source>
        <strain evidence="1 2">BEG34</strain>
    </source>
</reference>
<dbReference type="EMBL" id="WTPW01001951">
    <property type="protein sequence ID" value="KAF0405443.1"/>
    <property type="molecule type" value="Genomic_DNA"/>
</dbReference>
<evidence type="ECO:0000313" key="2">
    <source>
        <dbReference type="Proteomes" id="UP000439903"/>
    </source>
</evidence>
<keyword evidence="2" id="KW-1185">Reference proteome</keyword>
<accession>A0A8H3X3J5</accession>
<comment type="caution">
    <text evidence="1">The sequence shown here is derived from an EMBL/GenBank/DDBJ whole genome shotgun (WGS) entry which is preliminary data.</text>
</comment>
<gene>
    <name evidence="1" type="ORF">F8M41_008959</name>
</gene>
<proteinExistence type="predicted"/>
<sequence>MTSHHFRIDNNGNVQLPFGRTVGRYLYSLPISKNIRYKVQSQKRVNEAVKQRLVIVERVEGSVYYFGWKTKKVKVINNPP</sequence>